<reference evidence="3" key="1">
    <citation type="submission" date="2016-11" db="UniProtKB">
        <authorList>
            <consortium name="WormBaseParasite"/>
        </authorList>
    </citation>
    <scope>IDENTIFICATION</scope>
</reference>
<organism evidence="2 3">
    <name type="scientific">Heterorhabditis bacteriophora</name>
    <name type="common">Entomopathogenic nematode worm</name>
    <dbReference type="NCBI Taxonomy" id="37862"/>
    <lineage>
        <taxon>Eukaryota</taxon>
        <taxon>Metazoa</taxon>
        <taxon>Ecdysozoa</taxon>
        <taxon>Nematoda</taxon>
        <taxon>Chromadorea</taxon>
        <taxon>Rhabditida</taxon>
        <taxon>Rhabditina</taxon>
        <taxon>Rhabditomorpha</taxon>
        <taxon>Strongyloidea</taxon>
        <taxon>Heterorhabditidae</taxon>
        <taxon>Heterorhabditis</taxon>
    </lineage>
</organism>
<keyword evidence="1" id="KW-0812">Transmembrane</keyword>
<name>A0A1I7WZ43_HETBA</name>
<sequence length="180" mass="21266">MTEDGKVICQVKIFVSTKIMFLIYKYAVISYLLIFIVLSNHIIQILIILCFKIGLKSQISCFYIKRRIYYVSILEISSAVQTNLKDYATFQRKCVRRLKRRGARIIMRLVEFYFIFQVADELVNEYFDSHSVLLNDVSNHKINLVLIIKSIASNGILFLVLNSYYFHYYSHKFLSTQLFL</sequence>
<evidence type="ECO:0000256" key="1">
    <source>
        <dbReference type="SAM" id="Phobius"/>
    </source>
</evidence>
<feature type="transmembrane region" description="Helical" evidence="1">
    <location>
        <begin position="144"/>
        <end position="166"/>
    </location>
</feature>
<keyword evidence="1" id="KW-0472">Membrane</keyword>
<evidence type="ECO:0000313" key="2">
    <source>
        <dbReference type="Proteomes" id="UP000095283"/>
    </source>
</evidence>
<dbReference type="WBParaSite" id="Hba_10422">
    <property type="protein sequence ID" value="Hba_10422"/>
    <property type="gene ID" value="Hba_10422"/>
</dbReference>
<keyword evidence="1" id="KW-1133">Transmembrane helix</keyword>
<protein>
    <submittedName>
        <fullName evidence="3">Transmembrane protein</fullName>
    </submittedName>
</protein>
<evidence type="ECO:0000313" key="3">
    <source>
        <dbReference type="WBParaSite" id="Hba_10422"/>
    </source>
</evidence>
<keyword evidence="2" id="KW-1185">Reference proteome</keyword>
<dbReference type="Proteomes" id="UP000095283">
    <property type="component" value="Unplaced"/>
</dbReference>
<proteinExistence type="predicted"/>
<accession>A0A1I7WZ43</accession>
<dbReference type="AlphaFoldDB" id="A0A1I7WZ43"/>